<evidence type="ECO:0000313" key="3">
    <source>
        <dbReference type="Proteomes" id="UP001597073"/>
    </source>
</evidence>
<gene>
    <name evidence="2" type="ORF">ACFQZI_17925</name>
</gene>
<evidence type="ECO:0000256" key="1">
    <source>
        <dbReference type="SAM" id="Phobius"/>
    </source>
</evidence>
<feature type="transmembrane region" description="Helical" evidence="1">
    <location>
        <begin position="80"/>
        <end position="100"/>
    </location>
</feature>
<keyword evidence="1" id="KW-1133">Transmembrane helix</keyword>
<reference evidence="3" key="1">
    <citation type="journal article" date="2019" name="Int. J. Syst. Evol. Microbiol.">
        <title>The Global Catalogue of Microorganisms (GCM) 10K type strain sequencing project: providing services to taxonomists for standard genome sequencing and annotation.</title>
        <authorList>
            <consortium name="The Broad Institute Genomics Platform"/>
            <consortium name="The Broad Institute Genome Sequencing Center for Infectious Disease"/>
            <person name="Wu L."/>
            <person name="Ma J."/>
        </authorList>
    </citation>
    <scope>NUCLEOTIDE SEQUENCE [LARGE SCALE GENOMIC DNA]</scope>
    <source>
        <strain evidence="3">CCUG 60742</strain>
    </source>
</reference>
<accession>A0ABW2ZKP3</accession>
<dbReference type="Proteomes" id="UP001597073">
    <property type="component" value="Unassembled WGS sequence"/>
</dbReference>
<comment type="caution">
    <text evidence="2">The sequence shown here is derived from an EMBL/GenBank/DDBJ whole genome shotgun (WGS) entry which is preliminary data.</text>
</comment>
<keyword evidence="1" id="KW-0472">Membrane</keyword>
<feature type="transmembrane region" description="Helical" evidence="1">
    <location>
        <begin position="38"/>
        <end position="59"/>
    </location>
</feature>
<proteinExistence type="predicted"/>
<dbReference type="RefSeq" id="WP_377144929.1">
    <property type="nucleotide sequence ID" value="NZ_JBHTIA010000012.1"/>
</dbReference>
<keyword evidence="1" id="KW-0812">Transmembrane</keyword>
<protein>
    <submittedName>
        <fullName evidence="2">Uncharacterized protein</fullName>
    </submittedName>
</protein>
<evidence type="ECO:0000313" key="2">
    <source>
        <dbReference type="EMBL" id="MFD0766744.1"/>
    </source>
</evidence>
<sequence>MKGSENLLVFLPLMKGSAIAVAFVRGQNNMQQKEYNLSILLPLINVNAISTGSIVPLLGEGRNSAIAVAFMQNNMQQKGTTFLFILTLINVNALAPAVMFPF</sequence>
<keyword evidence="3" id="KW-1185">Reference proteome</keyword>
<name>A0ABW2ZKP3_9SPHI</name>
<dbReference type="EMBL" id="JBHTIA010000012">
    <property type="protein sequence ID" value="MFD0766744.1"/>
    <property type="molecule type" value="Genomic_DNA"/>
</dbReference>
<organism evidence="2 3">
    <name type="scientific">Mucilaginibacter lutimaris</name>
    <dbReference type="NCBI Taxonomy" id="931629"/>
    <lineage>
        <taxon>Bacteria</taxon>
        <taxon>Pseudomonadati</taxon>
        <taxon>Bacteroidota</taxon>
        <taxon>Sphingobacteriia</taxon>
        <taxon>Sphingobacteriales</taxon>
        <taxon>Sphingobacteriaceae</taxon>
        <taxon>Mucilaginibacter</taxon>
    </lineage>
</organism>